<dbReference type="AlphaFoldDB" id="A0A5B9FXY5"/>
<evidence type="ECO:0000313" key="3">
    <source>
        <dbReference type="Proteomes" id="UP000321222"/>
    </source>
</evidence>
<dbReference type="Gene3D" id="2.60.40.1120">
    <property type="entry name" value="Carboxypeptidase-like, regulatory domain"/>
    <property type="match status" value="1"/>
</dbReference>
<dbReference type="PROSITE" id="PS52016">
    <property type="entry name" value="TONB_DEPENDENT_REC_3"/>
    <property type="match status" value="1"/>
</dbReference>
<keyword evidence="3" id="KW-1185">Reference proteome</keyword>
<organism evidence="2 3">
    <name type="scientific">Flavobacterium alkalisoli</name>
    <dbReference type="NCBI Taxonomy" id="2602769"/>
    <lineage>
        <taxon>Bacteria</taxon>
        <taxon>Pseudomonadati</taxon>
        <taxon>Bacteroidota</taxon>
        <taxon>Flavobacteriia</taxon>
        <taxon>Flavobacteriales</taxon>
        <taxon>Flavobacteriaceae</taxon>
        <taxon>Flavobacterium</taxon>
    </lineage>
</organism>
<dbReference type="Proteomes" id="UP000321222">
    <property type="component" value="Chromosome"/>
</dbReference>
<evidence type="ECO:0000256" key="1">
    <source>
        <dbReference type="PROSITE-ProRule" id="PRU01360"/>
    </source>
</evidence>
<proteinExistence type="inferred from homology"/>
<reference evidence="2 3" key="1">
    <citation type="submission" date="2019-08" db="EMBL/GenBank/DDBJ databases">
        <title>Flavobacterium alkalisoli sp. nov., isolated from rhizosphere soil of Suaeda salsa.</title>
        <authorList>
            <person name="Sun J.-Q."/>
            <person name="Xu L."/>
        </authorList>
    </citation>
    <scope>NUCLEOTIDE SEQUENCE [LARGE SCALE GENOMIC DNA]</scope>
    <source>
        <strain evidence="2 3">XS-5</strain>
    </source>
</reference>
<accession>A0A5B9FXY5</accession>
<keyword evidence="1" id="KW-0998">Cell outer membrane</keyword>
<dbReference type="InterPro" id="IPR039426">
    <property type="entry name" value="TonB-dep_rcpt-like"/>
</dbReference>
<dbReference type="SUPFAM" id="SSF49464">
    <property type="entry name" value="Carboxypeptidase regulatory domain-like"/>
    <property type="match status" value="1"/>
</dbReference>
<keyword evidence="1" id="KW-0812">Transmembrane</keyword>
<comment type="subcellular location">
    <subcellularLocation>
        <location evidence="1">Cell outer membrane</location>
        <topology evidence="1">Multi-pass membrane protein</topology>
    </subcellularLocation>
</comment>
<keyword evidence="1" id="KW-0813">Transport</keyword>
<dbReference type="InterPro" id="IPR008969">
    <property type="entry name" value="CarboxyPept-like_regulatory"/>
</dbReference>
<keyword evidence="1" id="KW-1134">Transmembrane beta strand</keyword>
<comment type="similarity">
    <text evidence="1">Belongs to the TonB-dependent receptor family.</text>
</comment>
<sequence length="851" mass="97543">MWEILLPLKHIFSELKKQRLLKKINKLFTLAFLLVSAVVFAQQKPIMYGILLDENRQPIEGVNVYYADIEGTVRTISDVNGFYKIEIPIEREVVVWFEHTSFKLSSLDVVMQANDTAEMNFIMLTGHTELQNVVIDKTVDRKRVEGIISVSPETIRKIPGAMPGVENIIKIIGGNSNNELSTQYAVRGGNYDENLVYVEDVEIYRPFLIRSGQQEGLSFTNTAMVENVDFSAGGFQARYGDKLSSVLDITYRRPVDFGAQLEASFLGGSLTVEGVSKDKKWNAVVGGRYRDNSLLVNSQQTETNYKPTFADIQTMVNFNPNEKWEISFLGNVSENKYHYQPFYRQTNFGTIDDPIALQIFYDGQEKDEYKTYFGALKSTYIVSEDFTLKVIGSIYHTQEQEHFDILAQYALGEVDTNIGSETFGDVRFARAVGSELNHGRNDLDALIVNAEVKGFHDLEKNKIEWGVKYTREDIHDRLVEWQVIDSAGFSINPPIVDLPRNDQPYNPYTGPLVPYSGARATNFTQVNRFSGYAQWSRRAKWGRSEVWMNAGVRAQQWQITARGYEDGDSKIVVSPRAQFSIKPAWEMDMLFRLSGGYYYQPPFYRELRAQDGSINTNVDAQRSVHVVLSNDYSFKTKKGKKFKLVSEAYYKTLTDVNTYTLENVRIRYRANNDAVAYTYGLDMRLNGEFVPGTESWLSFGYMKTEENLNDRGYISRPTDQRLKFGILFQDYVPNIPNIKMYLNLVYNTGLPGGSPSYADPYIYQSRLNDYRRADIGFSYVFTGPGVEKKYDEDHWLSTFKELSLGLEIFNLFNNQNAITNTWVRDVYTKNQYGIPNYLTSRVFSLKLSARI</sequence>
<dbReference type="Gene3D" id="2.170.130.10">
    <property type="entry name" value="TonB-dependent receptor, plug domain"/>
    <property type="match status" value="1"/>
</dbReference>
<keyword evidence="2" id="KW-0675">Receptor</keyword>
<gene>
    <name evidence="2" type="ORF">FUA48_08885</name>
</gene>
<dbReference type="EMBL" id="CP042831">
    <property type="protein sequence ID" value="QEE49692.1"/>
    <property type="molecule type" value="Genomic_DNA"/>
</dbReference>
<dbReference type="KEGG" id="fak:FUA48_08885"/>
<dbReference type="OrthoDB" id="1108759at2"/>
<evidence type="ECO:0000313" key="2">
    <source>
        <dbReference type="EMBL" id="QEE49692.1"/>
    </source>
</evidence>
<dbReference type="SUPFAM" id="SSF56935">
    <property type="entry name" value="Porins"/>
    <property type="match status" value="1"/>
</dbReference>
<name>A0A5B9FXY5_9FLAO</name>
<dbReference type="InterPro" id="IPR037066">
    <property type="entry name" value="Plug_dom_sf"/>
</dbReference>
<dbReference type="GO" id="GO:0009279">
    <property type="term" value="C:cell outer membrane"/>
    <property type="evidence" value="ECO:0007669"/>
    <property type="project" value="UniProtKB-SubCell"/>
</dbReference>
<protein>
    <submittedName>
        <fullName evidence="2">TonB-dependent receptor</fullName>
    </submittedName>
</protein>
<keyword evidence="1" id="KW-0472">Membrane</keyword>